<evidence type="ECO:0000259" key="11">
    <source>
        <dbReference type="PROSITE" id="PS50048"/>
    </source>
</evidence>
<dbReference type="FunFam" id="3.30.160.60:FF:002343">
    <property type="entry name" value="Zinc finger protein 33A"/>
    <property type="match status" value="1"/>
</dbReference>
<dbReference type="Gene3D" id="3.30.160.60">
    <property type="entry name" value="Classic Zinc Finger"/>
    <property type="match status" value="2"/>
</dbReference>
<keyword evidence="1" id="KW-0479">Metal-binding</keyword>
<dbReference type="OrthoDB" id="40579at2759"/>
<dbReference type="GO" id="GO:0003677">
    <property type="term" value="F:DNA binding"/>
    <property type="evidence" value="ECO:0007669"/>
    <property type="project" value="UniProtKB-KW"/>
</dbReference>
<dbReference type="CDD" id="cd00067">
    <property type="entry name" value="GAL4"/>
    <property type="match status" value="1"/>
</dbReference>
<dbReference type="RefSeq" id="XP_025490322.1">
    <property type="nucleotide sequence ID" value="XM_025633440.1"/>
</dbReference>
<sequence length="926" mass="103032">MLDEPPTELAPSTSVQSPSRSSQKARDGYFQCGFCKKHYNRADHLIRHVRSHTREKPYVCHVCNKGFARPDLMKRHAAGHDQPRDGKRKRPPVFAKSGRVSQACRACATSKLKCDEEKPCRRCRDKKLECDWQETNPGEMSPGSSSQGLSLLCYALDLQQPGTPAELPPAYDEPDETETCIETPPTQGIFPSPAPVMNELPPPIDPTAQFATPDFPVSNFLPQVPQAPGSAPLEDPLTTSYDAISPSLDHESGIFSIDGTFFPEFIPDSLITSLSRPDLDPLLNHTQEYAYGVFDQNIPFNFDLTEIDFGLIEYFNSQGITNHAPPVPEAPNDRVDVESGIALGAEAYKRSSLSVWKPAQSDNAFAHQGDLAIPRTIDSPDTSLRSERRVLSERLSAGSRDLIFGMVLQASQKANPLRIMKSFPSTELLDGLIQDYFAYQSRQVDSYIHGPTFRINEESSDTLTAIAAAEATRSTIPTIRKLGYALLEIVRLQISDKYETDNRTTRDLRASQTFALVLDIGLWSGNGRRTEIAESFQQPLLTMLRRALRLRRSVYTVIVPSLADSPEELEQKWRDWAELESFKRLVHHLFLHDAQAALMLNVNPLVSYAELELPLPSIRSLWEAKSSTEWRDVYLASGLTGRERLPSLVDAMRDMSRLQTRIDSQLAGFVVLHGLAAMVTEYHRFSFISKGSSKHWNGLVISSRHQELSQALQHFRMVCYEWSEFPGPEVFLVHEVISMFLYMSLEELQLFAGKEDKREARRVYHSALEWIESSDSRRAVWHAGQVIRAAKAMAPGSLTGFLAVGVYYASLAFWSYSVVSKAKSAKSTGQAGGSRSLGLNPRNNQFPTTYLDGEETTEVQKFISLGCGSPALQGPQGPAFVSDPRQTMDVAQGLLRADASNESLPPLVQGLCQLMGDLGKAAKSTQ</sequence>
<reference evidence="13 14" key="1">
    <citation type="submission" date="2016-12" db="EMBL/GenBank/DDBJ databases">
        <title>The genomes of Aspergillus section Nigri reveals drivers in fungal speciation.</title>
        <authorList>
            <consortium name="DOE Joint Genome Institute"/>
            <person name="Vesth T.C."/>
            <person name="Nybo J."/>
            <person name="Theobald S."/>
            <person name="Brandl J."/>
            <person name="Frisvad J.C."/>
            <person name="Nielsen K.F."/>
            <person name="Lyhne E.K."/>
            <person name="Kogle M.E."/>
            <person name="Kuo A."/>
            <person name="Riley R."/>
            <person name="Clum A."/>
            <person name="Nolan M."/>
            <person name="Lipzen A."/>
            <person name="Salamov A."/>
            <person name="Henrissat B."/>
            <person name="Wiebenga A."/>
            <person name="De Vries R.P."/>
            <person name="Grigoriev I.V."/>
            <person name="Mortensen U.H."/>
            <person name="Andersen M.R."/>
            <person name="Baker S.E."/>
        </authorList>
    </citation>
    <scope>NUCLEOTIDE SEQUENCE [LARGE SCALE GENOMIC DNA]</scope>
    <source>
        <strain evidence="13 14">CBS 121591</strain>
    </source>
</reference>
<dbReference type="AlphaFoldDB" id="A0A319DKY7"/>
<feature type="region of interest" description="Disordered" evidence="9">
    <location>
        <begin position="1"/>
        <end position="24"/>
    </location>
</feature>
<dbReference type="GO" id="GO:0009893">
    <property type="term" value="P:positive regulation of metabolic process"/>
    <property type="evidence" value="ECO:0007669"/>
    <property type="project" value="UniProtKB-ARBA"/>
</dbReference>
<evidence type="ECO:0000256" key="6">
    <source>
        <dbReference type="ARBA" id="ARBA00023163"/>
    </source>
</evidence>
<evidence type="ECO:0000256" key="7">
    <source>
        <dbReference type="ARBA" id="ARBA00023242"/>
    </source>
</evidence>
<keyword evidence="4" id="KW-0805">Transcription regulation</keyword>
<feature type="domain" description="C2H2-type" evidence="12">
    <location>
        <begin position="30"/>
        <end position="57"/>
    </location>
</feature>
<dbReference type="STRING" id="1448315.A0A319DKY7"/>
<feature type="domain" description="Zn(2)-C6 fungal-type" evidence="11">
    <location>
        <begin position="103"/>
        <end position="132"/>
    </location>
</feature>
<dbReference type="GO" id="GO:0008270">
    <property type="term" value="F:zinc ion binding"/>
    <property type="evidence" value="ECO:0007669"/>
    <property type="project" value="UniProtKB-KW"/>
</dbReference>
<protein>
    <submittedName>
        <fullName evidence="13">C2H2 type zinc finger domain protein</fullName>
    </submittedName>
</protein>
<feature type="domain" description="C2H2-type" evidence="12">
    <location>
        <begin position="58"/>
        <end position="85"/>
    </location>
</feature>
<keyword evidence="10" id="KW-0812">Transmembrane</keyword>
<dbReference type="SUPFAM" id="SSF57701">
    <property type="entry name" value="Zn2/Cys6 DNA-binding domain"/>
    <property type="match status" value="1"/>
</dbReference>
<dbReference type="InterPro" id="IPR036864">
    <property type="entry name" value="Zn2-C6_fun-type_DNA-bd_sf"/>
</dbReference>
<dbReference type="PANTHER" id="PTHR47660:SF2">
    <property type="entry name" value="TRANSCRIPTION FACTOR WITH C2H2 AND ZN(2)-CYS(6) DNA BINDING DOMAIN (EUROFUNG)"/>
    <property type="match status" value="1"/>
</dbReference>
<dbReference type="GO" id="GO:0000981">
    <property type="term" value="F:DNA-binding transcription factor activity, RNA polymerase II-specific"/>
    <property type="evidence" value="ECO:0007669"/>
    <property type="project" value="InterPro"/>
</dbReference>
<evidence type="ECO:0000313" key="14">
    <source>
        <dbReference type="Proteomes" id="UP000248340"/>
    </source>
</evidence>
<keyword evidence="2 8" id="KW-0863">Zinc-finger</keyword>
<keyword evidence="10" id="KW-1133">Transmembrane helix</keyword>
<dbReference type="SMART" id="SM00066">
    <property type="entry name" value="GAL4"/>
    <property type="match status" value="1"/>
</dbReference>
<dbReference type="GeneID" id="37136181"/>
<keyword evidence="14" id="KW-1185">Reference proteome</keyword>
<dbReference type="InterPro" id="IPR036236">
    <property type="entry name" value="Znf_C2H2_sf"/>
</dbReference>
<feature type="transmembrane region" description="Helical" evidence="10">
    <location>
        <begin position="798"/>
        <end position="819"/>
    </location>
</feature>
<evidence type="ECO:0000256" key="4">
    <source>
        <dbReference type="ARBA" id="ARBA00023015"/>
    </source>
</evidence>
<dbReference type="Pfam" id="PF00096">
    <property type="entry name" value="zf-C2H2"/>
    <property type="match status" value="2"/>
</dbReference>
<dbReference type="Gene3D" id="4.10.240.10">
    <property type="entry name" value="Zn(2)-C6 fungal-type DNA-binding domain"/>
    <property type="match status" value="1"/>
</dbReference>
<evidence type="ECO:0000256" key="8">
    <source>
        <dbReference type="PROSITE-ProRule" id="PRU00042"/>
    </source>
</evidence>
<keyword evidence="10" id="KW-0472">Membrane</keyword>
<feature type="region of interest" description="Disordered" evidence="9">
    <location>
        <begin position="76"/>
        <end position="95"/>
    </location>
</feature>
<dbReference type="PANTHER" id="PTHR47660">
    <property type="entry name" value="TRANSCRIPTION FACTOR WITH C2H2 AND ZN(2)-CYS(6) DNA BINDING DOMAIN (EUROFUNG)-RELATED-RELATED"/>
    <property type="match status" value="1"/>
</dbReference>
<accession>A0A319DKY7</accession>
<evidence type="ECO:0000256" key="9">
    <source>
        <dbReference type="SAM" id="MobiDB-lite"/>
    </source>
</evidence>
<evidence type="ECO:0000256" key="3">
    <source>
        <dbReference type="ARBA" id="ARBA00022833"/>
    </source>
</evidence>
<dbReference type="PROSITE" id="PS50157">
    <property type="entry name" value="ZINC_FINGER_C2H2_2"/>
    <property type="match status" value="2"/>
</dbReference>
<dbReference type="Proteomes" id="UP000248340">
    <property type="component" value="Unassembled WGS sequence"/>
</dbReference>
<organism evidence="13 14">
    <name type="scientific">Aspergillus uvarum CBS 121591</name>
    <dbReference type="NCBI Taxonomy" id="1448315"/>
    <lineage>
        <taxon>Eukaryota</taxon>
        <taxon>Fungi</taxon>
        <taxon>Dikarya</taxon>
        <taxon>Ascomycota</taxon>
        <taxon>Pezizomycotina</taxon>
        <taxon>Eurotiomycetes</taxon>
        <taxon>Eurotiomycetidae</taxon>
        <taxon>Eurotiales</taxon>
        <taxon>Aspergillaceae</taxon>
        <taxon>Aspergillus</taxon>
        <taxon>Aspergillus subgen. Circumdati</taxon>
    </lineage>
</organism>
<gene>
    <name evidence="13" type="ORF">BO82DRAFT_338631</name>
</gene>
<keyword evidence="3" id="KW-0862">Zinc</keyword>
<feature type="compositionally biased region" description="Basic and acidic residues" evidence="9">
    <location>
        <begin position="76"/>
        <end position="85"/>
    </location>
</feature>
<evidence type="ECO:0000313" key="13">
    <source>
        <dbReference type="EMBL" id="PYH80122.1"/>
    </source>
</evidence>
<proteinExistence type="predicted"/>
<dbReference type="PROSITE" id="PS00463">
    <property type="entry name" value="ZN2_CY6_FUNGAL_1"/>
    <property type="match status" value="1"/>
</dbReference>
<evidence type="ECO:0000259" key="12">
    <source>
        <dbReference type="PROSITE" id="PS50157"/>
    </source>
</evidence>
<dbReference type="InterPro" id="IPR013087">
    <property type="entry name" value="Znf_C2H2_type"/>
</dbReference>
<name>A0A319DKY7_9EURO</name>
<feature type="compositionally biased region" description="Low complexity" evidence="9">
    <location>
        <begin position="11"/>
        <end position="22"/>
    </location>
</feature>
<keyword evidence="6" id="KW-0804">Transcription</keyword>
<dbReference type="InterPro" id="IPR001138">
    <property type="entry name" value="Zn2Cys6_DnaBD"/>
</dbReference>
<dbReference type="Pfam" id="PF00172">
    <property type="entry name" value="Zn_clus"/>
    <property type="match status" value="1"/>
</dbReference>
<dbReference type="PROSITE" id="PS00028">
    <property type="entry name" value="ZINC_FINGER_C2H2_1"/>
    <property type="match status" value="2"/>
</dbReference>
<dbReference type="GO" id="GO:0006351">
    <property type="term" value="P:DNA-templated transcription"/>
    <property type="evidence" value="ECO:0007669"/>
    <property type="project" value="InterPro"/>
</dbReference>
<evidence type="ECO:0000256" key="10">
    <source>
        <dbReference type="SAM" id="Phobius"/>
    </source>
</evidence>
<keyword evidence="7" id="KW-0539">Nucleus</keyword>
<evidence type="ECO:0000256" key="1">
    <source>
        <dbReference type="ARBA" id="ARBA00022723"/>
    </source>
</evidence>
<dbReference type="InterPro" id="IPR007219">
    <property type="entry name" value="XnlR_reg_dom"/>
</dbReference>
<dbReference type="SMART" id="SM00355">
    <property type="entry name" value="ZnF_C2H2"/>
    <property type="match status" value="2"/>
</dbReference>
<evidence type="ECO:0000256" key="2">
    <source>
        <dbReference type="ARBA" id="ARBA00022771"/>
    </source>
</evidence>
<dbReference type="EMBL" id="KZ821712">
    <property type="protein sequence ID" value="PYH80122.1"/>
    <property type="molecule type" value="Genomic_DNA"/>
</dbReference>
<evidence type="ECO:0000256" key="5">
    <source>
        <dbReference type="ARBA" id="ARBA00023125"/>
    </source>
</evidence>
<dbReference type="VEuPathDB" id="FungiDB:BO82DRAFT_338631"/>
<dbReference type="Pfam" id="PF04082">
    <property type="entry name" value="Fungal_trans"/>
    <property type="match status" value="1"/>
</dbReference>
<dbReference type="PROSITE" id="PS50048">
    <property type="entry name" value="ZN2_CY6_FUNGAL_2"/>
    <property type="match status" value="1"/>
</dbReference>
<keyword evidence="5" id="KW-0238">DNA-binding</keyword>
<dbReference type="SUPFAM" id="SSF57667">
    <property type="entry name" value="beta-beta-alpha zinc fingers"/>
    <property type="match status" value="1"/>
</dbReference>